<name>A0A5P2BKH8_STRVZ</name>
<gene>
    <name evidence="5" type="ORF">DEJ47_34745</name>
</gene>
<organism evidence="5 6">
    <name type="scientific">Streptomyces venezuelae</name>
    <dbReference type="NCBI Taxonomy" id="54571"/>
    <lineage>
        <taxon>Bacteria</taxon>
        <taxon>Bacillati</taxon>
        <taxon>Actinomycetota</taxon>
        <taxon>Actinomycetes</taxon>
        <taxon>Kitasatosporales</taxon>
        <taxon>Streptomycetaceae</taxon>
        <taxon>Streptomyces</taxon>
    </lineage>
</organism>
<evidence type="ECO:0000256" key="2">
    <source>
        <dbReference type="PIRSR" id="PIRSR601310-3"/>
    </source>
</evidence>
<dbReference type="GO" id="GO:0009117">
    <property type="term" value="P:nucleotide metabolic process"/>
    <property type="evidence" value="ECO:0007669"/>
    <property type="project" value="TreeGrafter"/>
</dbReference>
<dbReference type="InterPro" id="IPR001310">
    <property type="entry name" value="Histidine_triad_HIT"/>
</dbReference>
<dbReference type="InterPro" id="IPR036265">
    <property type="entry name" value="HIT-like_sf"/>
</dbReference>
<dbReference type="Pfam" id="PF01230">
    <property type="entry name" value="HIT"/>
    <property type="match status" value="1"/>
</dbReference>
<dbReference type="PANTHER" id="PTHR46648">
    <property type="entry name" value="HIT FAMILY PROTEIN 1"/>
    <property type="match status" value="1"/>
</dbReference>
<protein>
    <submittedName>
        <fullName evidence="5">HIT family protein</fullName>
    </submittedName>
</protein>
<dbReference type="InterPro" id="IPR011146">
    <property type="entry name" value="HIT-like"/>
</dbReference>
<feature type="short sequence motif" description="Histidine triad motif" evidence="2 3">
    <location>
        <begin position="103"/>
        <end position="107"/>
    </location>
</feature>
<accession>A0A5P2BKH8</accession>
<dbReference type="PRINTS" id="PR00332">
    <property type="entry name" value="HISTRIAD"/>
</dbReference>
<dbReference type="SUPFAM" id="SSF54197">
    <property type="entry name" value="HIT-like"/>
    <property type="match status" value="1"/>
</dbReference>
<feature type="domain" description="HIT" evidence="4">
    <location>
        <begin position="11"/>
        <end position="118"/>
    </location>
</feature>
<dbReference type="PROSITE" id="PS51084">
    <property type="entry name" value="HIT_2"/>
    <property type="match status" value="1"/>
</dbReference>
<evidence type="ECO:0000256" key="1">
    <source>
        <dbReference type="PIRSR" id="PIRSR601310-1"/>
    </source>
</evidence>
<dbReference type="Gene3D" id="3.30.428.10">
    <property type="entry name" value="HIT-like"/>
    <property type="match status" value="1"/>
</dbReference>
<dbReference type="AlphaFoldDB" id="A0A5P2BKH8"/>
<dbReference type="EMBL" id="CP029193">
    <property type="protein sequence ID" value="QES30893.1"/>
    <property type="molecule type" value="Genomic_DNA"/>
</dbReference>
<dbReference type="PANTHER" id="PTHR46648:SF1">
    <property type="entry name" value="ADENOSINE 5'-MONOPHOSPHORAMIDASE HNT1"/>
    <property type="match status" value="1"/>
</dbReference>
<dbReference type="Proteomes" id="UP000323046">
    <property type="component" value="Chromosome"/>
</dbReference>
<evidence type="ECO:0000259" key="4">
    <source>
        <dbReference type="PROSITE" id="PS51084"/>
    </source>
</evidence>
<reference evidence="5 6" key="1">
    <citation type="submission" date="2018-05" db="EMBL/GenBank/DDBJ databases">
        <title>Streptomyces venezuelae.</title>
        <authorList>
            <person name="Kim W."/>
            <person name="Lee N."/>
            <person name="Cho B.-K."/>
        </authorList>
    </citation>
    <scope>NUCLEOTIDE SEQUENCE [LARGE SCALE GENOMIC DNA]</scope>
    <source>
        <strain evidence="5 6">ATCC 14583</strain>
    </source>
</reference>
<evidence type="ECO:0000256" key="3">
    <source>
        <dbReference type="PROSITE-ProRule" id="PRU00464"/>
    </source>
</evidence>
<evidence type="ECO:0000313" key="5">
    <source>
        <dbReference type="EMBL" id="QES30893.1"/>
    </source>
</evidence>
<evidence type="ECO:0000313" key="6">
    <source>
        <dbReference type="Proteomes" id="UP000323046"/>
    </source>
</evidence>
<sequence>MSTEHHAPDCVFCKVAAGAGPARVVTGTADTLTFLPLEPVHPGHVLVVPRRHVADIWDLDEATAAAVGTAVLRAAHAVRAVHRPEGLNVIQSSGAVATQSVFHLHVHVVPRYTGDRMPRLWPEPAPTDADRLDDSVRRLRAALDAPRDPSLQHE</sequence>
<proteinExistence type="predicted"/>
<dbReference type="GO" id="GO:0003824">
    <property type="term" value="F:catalytic activity"/>
    <property type="evidence" value="ECO:0007669"/>
    <property type="project" value="InterPro"/>
</dbReference>
<feature type="active site" description="Tele-AMP-histidine intermediate" evidence="1">
    <location>
        <position position="105"/>
    </location>
</feature>
<keyword evidence="6" id="KW-1185">Reference proteome</keyword>
<dbReference type="OrthoDB" id="9784774at2"/>
<dbReference type="RefSeq" id="WP_150175085.1">
    <property type="nucleotide sequence ID" value="NZ_CP029193.1"/>
</dbReference>